<accession>A0A7E4VCA0</accession>
<name>A0A7E4VCA0_PANRE</name>
<dbReference type="AlphaFoldDB" id="A0A7E4VCA0"/>
<reference evidence="2" key="1">
    <citation type="journal article" date="2013" name="Genetics">
        <title>The draft genome and transcriptome of Panagrellus redivivus are shaped by the harsh demands of a free-living lifestyle.</title>
        <authorList>
            <person name="Srinivasan J."/>
            <person name="Dillman A.R."/>
            <person name="Macchietto M.G."/>
            <person name="Heikkinen L."/>
            <person name="Lakso M."/>
            <person name="Fracchia K.M."/>
            <person name="Antoshechkin I."/>
            <person name="Mortazavi A."/>
            <person name="Wong G."/>
            <person name="Sternberg P.W."/>
        </authorList>
    </citation>
    <scope>NUCLEOTIDE SEQUENCE [LARGE SCALE GENOMIC DNA]</scope>
    <source>
        <strain evidence="2">MT8872</strain>
    </source>
</reference>
<proteinExistence type="predicted"/>
<dbReference type="SUPFAM" id="SSF49354">
    <property type="entry name" value="PapD-like"/>
    <property type="match status" value="1"/>
</dbReference>
<evidence type="ECO:0000313" key="2">
    <source>
        <dbReference type="Proteomes" id="UP000492821"/>
    </source>
</evidence>
<evidence type="ECO:0000313" key="3">
    <source>
        <dbReference type="WBParaSite" id="Pan_g19112.t1"/>
    </source>
</evidence>
<evidence type="ECO:0000256" key="1">
    <source>
        <dbReference type="SAM" id="MobiDB-lite"/>
    </source>
</evidence>
<feature type="region of interest" description="Disordered" evidence="1">
    <location>
        <begin position="1"/>
        <end position="27"/>
    </location>
</feature>
<dbReference type="InterPro" id="IPR008962">
    <property type="entry name" value="PapD-like_sf"/>
</dbReference>
<feature type="compositionally biased region" description="Low complexity" evidence="1">
    <location>
        <begin position="1"/>
        <end position="19"/>
    </location>
</feature>
<dbReference type="WBParaSite" id="Pan_g19112.t1">
    <property type="protein sequence ID" value="Pan_g19112.t1"/>
    <property type="gene ID" value="Pan_g19112"/>
</dbReference>
<organism evidence="2 3">
    <name type="scientific">Panagrellus redivivus</name>
    <name type="common">Microworm</name>
    <dbReference type="NCBI Taxonomy" id="6233"/>
    <lineage>
        <taxon>Eukaryota</taxon>
        <taxon>Metazoa</taxon>
        <taxon>Ecdysozoa</taxon>
        <taxon>Nematoda</taxon>
        <taxon>Chromadorea</taxon>
        <taxon>Rhabditida</taxon>
        <taxon>Tylenchina</taxon>
        <taxon>Panagrolaimomorpha</taxon>
        <taxon>Panagrolaimoidea</taxon>
        <taxon>Panagrolaimidae</taxon>
        <taxon>Panagrellus</taxon>
    </lineage>
</organism>
<keyword evidence="2" id="KW-1185">Reference proteome</keyword>
<dbReference type="Proteomes" id="UP000492821">
    <property type="component" value="Unassembled WGS sequence"/>
</dbReference>
<protein>
    <submittedName>
        <fullName evidence="3">Major sperm protein</fullName>
    </submittedName>
</protein>
<reference evidence="3" key="2">
    <citation type="submission" date="2020-10" db="UniProtKB">
        <authorList>
            <consortium name="WormBaseParasite"/>
        </authorList>
    </citation>
    <scope>IDENTIFICATION</scope>
</reference>
<sequence length="191" mass="21139">MAAPSSDSSSAGSLSSNTAIDPKDTYVGRAPENELKVTPRWLVYDGSDGYRRPQLNTVKLTNLDKEPVYFRLRGRDRAVMLCSIAYGVIPANGSVDITVIVPPADQWHRDPNDFAGRRIRIVAENLLLPLSMKDIPESQTRINTLGRKLFHTTATQAPLTRVYTKFNLLLPKIPEDWAMIEVNSAGGNKSS</sequence>